<dbReference type="InterPro" id="IPR003594">
    <property type="entry name" value="HATPase_dom"/>
</dbReference>
<dbReference type="RefSeq" id="WP_100711767.1">
    <property type="nucleotide sequence ID" value="NZ_NPDR01000014.1"/>
</dbReference>
<keyword evidence="3 4" id="KW-0597">Phosphoprotein</keyword>
<dbReference type="Pfam" id="PF13426">
    <property type="entry name" value="PAS_9"/>
    <property type="match status" value="1"/>
</dbReference>
<dbReference type="NCBIfam" id="TIGR00229">
    <property type="entry name" value="sensory_box"/>
    <property type="match status" value="1"/>
</dbReference>
<dbReference type="PROSITE" id="PS50113">
    <property type="entry name" value="PAC"/>
    <property type="match status" value="1"/>
</dbReference>
<gene>
    <name evidence="10" type="ORF">CH362_18330</name>
</gene>
<keyword evidence="11" id="KW-1185">Reference proteome</keyword>
<evidence type="ECO:0000259" key="8">
    <source>
        <dbReference type="PROSITE" id="PS50112"/>
    </source>
</evidence>
<protein>
    <recommendedName>
        <fullName evidence="2">histidine kinase</fullName>
        <ecNumber evidence="2">2.7.13.3</ecNumber>
    </recommendedName>
</protein>
<dbReference type="Gene3D" id="1.10.287.130">
    <property type="match status" value="1"/>
</dbReference>
<dbReference type="InterPro" id="IPR000700">
    <property type="entry name" value="PAS-assoc_C"/>
</dbReference>
<evidence type="ECO:0000256" key="2">
    <source>
        <dbReference type="ARBA" id="ARBA00012438"/>
    </source>
</evidence>
<dbReference type="EMBL" id="NPDR01000014">
    <property type="protein sequence ID" value="PJZ47595.1"/>
    <property type="molecule type" value="Genomic_DNA"/>
</dbReference>
<keyword evidence="5" id="KW-0175">Coiled coil</keyword>
<dbReference type="SUPFAM" id="SSF55874">
    <property type="entry name" value="ATPase domain of HSP90 chaperone/DNA topoisomerase II/histidine kinase"/>
    <property type="match status" value="1"/>
</dbReference>
<evidence type="ECO:0000256" key="3">
    <source>
        <dbReference type="ARBA" id="ARBA00022553"/>
    </source>
</evidence>
<reference evidence="10 11" key="1">
    <citation type="submission" date="2017-07" db="EMBL/GenBank/DDBJ databases">
        <title>Leptospira spp. isolated from tropical soils.</title>
        <authorList>
            <person name="Thibeaux R."/>
            <person name="Iraola G."/>
            <person name="Ferres I."/>
            <person name="Bierque E."/>
            <person name="Girault D."/>
            <person name="Soupe-Gilbert M.-E."/>
            <person name="Picardeau M."/>
            <person name="Goarant C."/>
        </authorList>
    </citation>
    <scope>NUCLEOTIDE SEQUENCE [LARGE SCALE GENOMIC DNA]</scope>
    <source>
        <strain evidence="10 11">FH4-C-A2</strain>
    </source>
</reference>
<dbReference type="PROSITE" id="PS50110">
    <property type="entry name" value="RESPONSE_REGULATORY"/>
    <property type="match status" value="1"/>
</dbReference>
<dbReference type="InterPro" id="IPR036890">
    <property type="entry name" value="HATPase_C_sf"/>
</dbReference>
<comment type="caution">
    <text evidence="10">The sequence shown here is derived from an EMBL/GenBank/DDBJ whole genome shotgun (WGS) entry which is preliminary data.</text>
</comment>
<dbReference type="EC" id="2.7.13.3" evidence="2"/>
<dbReference type="SUPFAM" id="SSF52172">
    <property type="entry name" value="CheY-like"/>
    <property type="match status" value="1"/>
</dbReference>
<feature type="modified residue" description="4-aspartylphosphate" evidence="4">
    <location>
        <position position="555"/>
    </location>
</feature>
<evidence type="ECO:0000313" key="10">
    <source>
        <dbReference type="EMBL" id="PJZ47595.1"/>
    </source>
</evidence>
<dbReference type="CDD" id="cd00130">
    <property type="entry name" value="PAS"/>
    <property type="match status" value="1"/>
</dbReference>
<evidence type="ECO:0000259" key="7">
    <source>
        <dbReference type="PROSITE" id="PS50110"/>
    </source>
</evidence>
<dbReference type="PROSITE" id="PS50109">
    <property type="entry name" value="HIS_KIN"/>
    <property type="match status" value="1"/>
</dbReference>
<dbReference type="InterPro" id="IPR036097">
    <property type="entry name" value="HisK_dim/P_sf"/>
</dbReference>
<feature type="domain" description="Histidine kinase" evidence="6">
    <location>
        <begin position="269"/>
        <end position="492"/>
    </location>
</feature>
<dbReference type="GO" id="GO:0000155">
    <property type="term" value="F:phosphorelay sensor kinase activity"/>
    <property type="evidence" value="ECO:0007669"/>
    <property type="project" value="InterPro"/>
</dbReference>
<dbReference type="CDD" id="cd00082">
    <property type="entry name" value="HisKA"/>
    <property type="match status" value="1"/>
</dbReference>
<dbReference type="Gene3D" id="3.30.565.10">
    <property type="entry name" value="Histidine kinase-like ATPase, C-terminal domain"/>
    <property type="match status" value="1"/>
</dbReference>
<dbReference type="Gene3D" id="3.40.50.2300">
    <property type="match status" value="1"/>
</dbReference>
<dbReference type="OrthoDB" id="9815750at2"/>
<evidence type="ECO:0000256" key="5">
    <source>
        <dbReference type="SAM" id="Coils"/>
    </source>
</evidence>
<dbReference type="InterPro" id="IPR035965">
    <property type="entry name" value="PAS-like_dom_sf"/>
</dbReference>
<evidence type="ECO:0000256" key="1">
    <source>
        <dbReference type="ARBA" id="ARBA00000085"/>
    </source>
</evidence>
<organism evidence="10 11">
    <name type="scientific">Leptospira saintgironsiae</name>
    <dbReference type="NCBI Taxonomy" id="2023183"/>
    <lineage>
        <taxon>Bacteria</taxon>
        <taxon>Pseudomonadati</taxon>
        <taxon>Spirochaetota</taxon>
        <taxon>Spirochaetia</taxon>
        <taxon>Leptospirales</taxon>
        <taxon>Leptospiraceae</taxon>
        <taxon>Leptospira</taxon>
    </lineage>
</organism>
<dbReference type="SMART" id="SM00388">
    <property type="entry name" value="HisKA"/>
    <property type="match status" value="1"/>
</dbReference>
<feature type="coiled-coil region" evidence="5">
    <location>
        <begin position="278"/>
        <end position="305"/>
    </location>
</feature>
<dbReference type="InterPro" id="IPR011006">
    <property type="entry name" value="CheY-like_superfamily"/>
</dbReference>
<keyword evidence="10" id="KW-0808">Transferase</keyword>
<dbReference type="Pfam" id="PF00512">
    <property type="entry name" value="HisKA"/>
    <property type="match status" value="1"/>
</dbReference>
<dbReference type="InterPro" id="IPR003661">
    <property type="entry name" value="HisK_dim/P_dom"/>
</dbReference>
<evidence type="ECO:0000259" key="6">
    <source>
        <dbReference type="PROSITE" id="PS50109"/>
    </source>
</evidence>
<dbReference type="InterPro" id="IPR001789">
    <property type="entry name" value="Sig_transdc_resp-reg_receiver"/>
</dbReference>
<feature type="domain" description="PAC" evidence="9">
    <location>
        <begin position="203"/>
        <end position="256"/>
    </location>
</feature>
<dbReference type="InterPro" id="IPR005467">
    <property type="entry name" value="His_kinase_dom"/>
</dbReference>
<dbReference type="InterPro" id="IPR000014">
    <property type="entry name" value="PAS"/>
</dbReference>
<evidence type="ECO:0000313" key="11">
    <source>
        <dbReference type="Proteomes" id="UP000231926"/>
    </source>
</evidence>
<comment type="catalytic activity">
    <reaction evidence="1">
        <text>ATP + protein L-histidine = ADP + protein N-phospho-L-histidine.</text>
        <dbReference type="EC" id="2.7.13.3"/>
    </reaction>
</comment>
<dbReference type="SMART" id="SM00387">
    <property type="entry name" value="HATPase_c"/>
    <property type="match status" value="1"/>
</dbReference>
<dbReference type="InterPro" id="IPR001610">
    <property type="entry name" value="PAC"/>
</dbReference>
<name>A0A2M9Y7P1_9LEPT</name>
<dbReference type="SUPFAM" id="SSF55785">
    <property type="entry name" value="PYP-like sensor domain (PAS domain)"/>
    <property type="match status" value="1"/>
</dbReference>
<dbReference type="InterPro" id="IPR004358">
    <property type="entry name" value="Sig_transdc_His_kin-like_C"/>
</dbReference>
<feature type="domain" description="Response regulatory" evidence="7">
    <location>
        <begin position="505"/>
        <end position="615"/>
    </location>
</feature>
<dbReference type="PANTHER" id="PTHR43065:SF42">
    <property type="entry name" value="TWO-COMPONENT SENSOR PPRA"/>
    <property type="match status" value="1"/>
</dbReference>
<dbReference type="PROSITE" id="PS50112">
    <property type="entry name" value="PAS"/>
    <property type="match status" value="1"/>
</dbReference>
<feature type="domain" description="PAS" evidence="8">
    <location>
        <begin position="148"/>
        <end position="201"/>
    </location>
</feature>
<evidence type="ECO:0000259" key="9">
    <source>
        <dbReference type="PROSITE" id="PS50113"/>
    </source>
</evidence>
<proteinExistence type="predicted"/>
<dbReference type="Pfam" id="PF02518">
    <property type="entry name" value="HATPase_c"/>
    <property type="match status" value="1"/>
</dbReference>
<accession>A0A2M9Y7P1</accession>
<keyword evidence="10" id="KW-0418">Kinase</keyword>
<dbReference type="Proteomes" id="UP000231926">
    <property type="component" value="Unassembled WGS sequence"/>
</dbReference>
<dbReference type="PRINTS" id="PR00344">
    <property type="entry name" value="BCTRLSENSOR"/>
</dbReference>
<sequence length="619" mass="69892">MRSSILIIENREEEYKWIRTLLGGIESFSPNCTRALDFQEALEKTKTEFFDVILFQYNSKNNLEVLEKARILPPLITIAENQESKEALKNSKISFSDIFLKENVNTDLLDRSIRLVLQAKTTEENLNLLKIGIERSKDIFLITEASPIDEPGPKIVYVNGAFERLTGYKREEVLGKTPRILQGPKTDRAVLDRIRKSISEGKPSFEEIINYDKDGKEYWIEMDIFPIVNEQGVVTHLMGIERDITERRNTEERIRHSQKMEAVGQLAGGMAHDFNNLLNVILANLDLLEMKLKDSEELMKRVRSAQDAIQRGVEINKRLLAFSRKQALNPESCDVNRVLKDFVPILDRIRTEKIEIEYEIADDKTVCDIEKTGLENAILNLALNARDAMPDGGKIFISTGFVHNGDSKGPKISGLEAKDYFLVTVTDTGTGMDDITKARIFDPFFSTKGGGKGTGLGLTMVYGFVKQSNGFLKVITAPEYGSSFLIFLPLHEQSKDEQLIATKKKTLVMEENRETAELACVYLRELGYEPHVSSDMKRLAKFFSGDTEISFVLLDLQLADSKGIDLKKEMERFGSGKIIATSSSRGESLELPNTIPLVRKPYTKTSLKEAVRNIGEILP</sequence>
<dbReference type="SMART" id="SM00086">
    <property type="entry name" value="PAC"/>
    <property type="match status" value="1"/>
</dbReference>
<dbReference type="SUPFAM" id="SSF47384">
    <property type="entry name" value="Homodimeric domain of signal transducing histidine kinase"/>
    <property type="match status" value="1"/>
</dbReference>
<evidence type="ECO:0000256" key="4">
    <source>
        <dbReference type="PROSITE-ProRule" id="PRU00169"/>
    </source>
</evidence>
<dbReference type="PANTHER" id="PTHR43065">
    <property type="entry name" value="SENSOR HISTIDINE KINASE"/>
    <property type="match status" value="1"/>
</dbReference>
<dbReference type="AlphaFoldDB" id="A0A2M9Y7P1"/>
<dbReference type="Gene3D" id="3.30.450.20">
    <property type="entry name" value="PAS domain"/>
    <property type="match status" value="1"/>
</dbReference>